<evidence type="ECO:0000313" key="1">
    <source>
        <dbReference type="EMBL" id="EGL98154.1"/>
    </source>
</evidence>
<comment type="caution">
    <text evidence="1">The sequence shown here is derived from an EMBL/GenBank/DDBJ whole genome shotgun (WGS) entry which is preliminary data.</text>
</comment>
<organism evidence="1 2">
    <name type="scientific">Ligilactobacillus salivarius NIAS840</name>
    <dbReference type="NCBI Taxonomy" id="1029822"/>
    <lineage>
        <taxon>Bacteria</taxon>
        <taxon>Bacillati</taxon>
        <taxon>Bacillota</taxon>
        <taxon>Bacilli</taxon>
        <taxon>Lactobacillales</taxon>
        <taxon>Lactobacillaceae</taxon>
        <taxon>Ligilactobacillus</taxon>
    </lineage>
</organism>
<dbReference type="PATRIC" id="fig|1029822.3.peg.1580"/>
<dbReference type="AlphaFoldDB" id="F5VFL5"/>
<dbReference type="Proteomes" id="UP000006227">
    <property type="component" value="Unassembled WGS sequence"/>
</dbReference>
<name>F5VFL5_9LACO</name>
<proteinExistence type="predicted"/>
<protein>
    <submittedName>
        <fullName evidence="1">Uncharacterized protein</fullName>
    </submittedName>
</protein>
<evidence type="ECO:0000313" key="2">
    <source>
        <dbReference type="Proteomes" id="UP000006227"/>
    </source>
</evidence>
<dbReference type="EMBL" id="AFMN01000002">
    <property type="protein sequence ID" value="EGL98154.1"/>
    <property type="molecule type" value="Genomic_DNA"/>
</dbReference>
<reference evidence="1 2" key="1">
    <citation type="journal article" date="2011" name="J. Bacteriol.">
        <title>Genome Sequence of Lactobacillus salivarius NIAS840, Isolated from Chicken Intestine.</title>
        <authorList>
            <person name="Ham J.S."/>
            <person name="Kim H.W."/>
            <person name="Seol K.H."/>
            <person name="Jang A."/>
            <person name="Jeong S.G."/>
            <person name="Oh M.H."/>
            <person name="Kim D.H."/>
            <person name="Kang D.K."/>
            <person name="Kim G.B."/>
            <person name="Cha C.J."/>
        </authorList>
    </citation>
    <scope>NUCLEOTIDE SEQUENCE [LARGE SCALE GENOMIC DNA]</scope>
    <source>
        <strain evidence="1 2">NIAS840</strain>
    </source>
</reference>
<sequence length="43" mass="5095">MTTFKKINSKWFAEWLNPMGLELEINDLVNDNISDKIIELLQE</sequence>
<accession>F5VFL5</accession>
<gene>
    <name evidence="1" type="ORF">NIAS840_01585</name>
</gene>